<feature type="transmembrane region" description="Helical" evidence="2">
    <location>
        <begin position="464"/>
        <end position="485"/>
    </location>
</feature>
<feature type="region of interest" description="Disordered" evidence="1">
    <location>
        <begin position="1"/>
        <end position="71"/>
    </location>
</feature>
<protein>
    <submittedName>
        <fullName evidence="3">Uncharacterized protein</fullName>
    </submittedName>
</protein>
<organism evidence="3">
    <name type="scientific">Rhizopus microsporus var. microsporus</name>
    <dbReference type="NCBI Taxonomy" id="86635"/>
    <lineage>
        <taxon>Eukaryota</taxon>
        <taxon>Fungi</taxon>
        <taxon>Fungi incertae sedis</taxon>
        <taxon>Mucoromycota</taxon>
        <taxon>Mucoromycotina</taxon>
        <taxon>Mucoromycetes</taxon>
        <taxon>Mucorales</taxon>
        <taxon>Mucorineae</taxon>
        <taxon>Rhizopodaceae</taxon>
        <taxon>Rhizopus</taxon>
    </lineage>
</organism>
<feature type="compositionally biased region" description="Polar residues" evidence="1">
    <location>
        <begin position="54"/>
        <end position="67"/>
    </location>
</feature>
<gene>
    <name evidence="3" type="ORF">BCV72DRAFT_314749</name>
</gene>
<feature type="transmembrane region" description="Helical" evidence="2">
    <location>
        <begin position="617"/>
        <end position="638"/>
    </location>
</feature>
<feature type="region of interest" description="Disordered" evidence="1">
    <location>
        <begin position="91"/>
        <end position="124"/>
    </location>
</feature>
<dbReference type="EMBL" id="KV921994">
    <property type="protein sequence ID" value="ORE03699.1"/>
    <property type="molecule type" value="Genomic_DNA"/>
</dbReference>
<keyword evidence="2" id="KW-0812">Transmembrane</keyword>
<evidence type="ECO:0000256" key="1">
    <source>
        <dbReference type="SAM" id="MobiDB-lite"/>
    </source>
</evidence>
<dbReference type="AlphaFoldDB" id="A0A1X0QVD6"/>
<feature type="transmembrane region" description="Helical" evidence="2">
    <location>
        <begin position="570"/>
        <end position="596"/>
    </location>
</feature>
<dbReference type="OrthoDB" id="301415at2759"/>
<accession>A0A1X0QVD6</accession>
<sequence length="693" mass="77654">MSGGESSAEQASPIPSKTTLNSATEQTRLLDSSGTNYNSGNSQTVITMAEQPYENGSNNASLSSGQPTVPVGELTEKIQDILVFNEIKKHQSMNRTANSKIRKAEKDSDSSSDSDSDSDSDDDAHHLLKKKLSEWSLDRKPGTGKRLRKRDIAFDTLRFATDKWKIMHGWSPSHHESPSEADGVKITSTSVKPVGQGATIQHDRVQEYSQLPSSAESIFNVAKNASVCAILALLHERRQSSGHSTETDIFFQSLALTTLTLGIKAQGISAKQVVLHEMLTVKWLNGKSALEWAIENNCQLILSDERVQTVIQELWESGPDWRQNQNHPSHIWVKPGSDGAVRKSFAWLVITRTITNFLARWPSPRYQALVALFSAFVYVGLHLATVTNLDYTSDTPFAFEYAYYVFVASDLLLELFALLSHPILYLKKPSSYLSLTAVGLLTASAVTRFVALVIFDYFLDQHALLTTSFFLLIFATPLMFFRLLSSWSADRLSWNVAKTNHIVTQCIVNSLWVFALSLLVIFSFWVTLGALQYDDIKPLNMLGLLTLGALHAPRIADTLYYQPATTGTLFVAYLFITVIFLGSLLTASFLSTLLNVNKQMDSLKREWNIKRCLGIDPTLSMLIPSAIVDLFFGFFLFIARRVFKCQRVTWIEKAHQVIWYIIYSPIILLVGLYELVVVLFKWKSVKTFTNRAV</sequence>
<reference evidence="3" key="1">
    <citation type="journal article" date="2016" name="Proc. Natl. Acad. Sci. U.S.A.">
        <title>Lipid metabolic changes in an early divergent fungus govern the establishment of a mutualistic symbiosis with endobacteria.</title>
        <authorList>
            <person name="Lastovetsky O.A."/>
            <person name="Gaspar M.L."/>
            <person name="Mondo S.J."/>
            <person name="LaButti K.M."/>
            <person name="Sandor L."/>
            <person name="Grigoriev I.V."/>
            <person name="Henry S.A."/>
            <person name="Pawlowska T.E."/>
        </authorList>
    </citation>
    <scope>NUCLEOTIDE SEQUENCE [LARGE SCALE GENOMIC DNA]</scope>
    <source>
        <strain evidence="3">ATCC 52814</strain>
    </source>
</reference>
<keyword evidence="2" id="KW-0472">Membrane</keyword>
<feature type="transmembrane region" description="Helical" evidence="2">
    <location>
        <begin position="368"/>
        <end position="389"/>
    </location>
</feature>
<keyword evidence="2" id="KW-1133">Transmembrane helix</keyword>
<evidence type="ECO:0000313" key="3">
    <source>
        <dbReference type="EMBL" id="ORE03699.1"/>
    </source>
</evidence>
<dbReference type="VEuPathDB" id="FungiDB:BCV72DRAFT_314749"/>
<evidence type="ECO:0000256" key="2">
    <source>
        <dbReference type="SAM" id="Phobius"/>
    </source>
</evidence>
<feature type="compositionally biased region" description="Acidic residues" evidence="1">
    <location>
        <begin position="110"/>
        <end position="122"/>
    </location>
</feature>
<feature type="compositionally biased region" description="Polar residues" evidence="1">
    <location>
        <begin position="1"/>
        <end position="46"/>
    </location>
</feature>
<proteinExistence type="predicted"/>
<feature type="transmembrane region" description="Helical" evidence="2">
    <location>
        <begin position="658"/>
        <end position="680"/>
    </location>
</feature>
<name>A0A1X0QVD6_RHIZD</name>
<feature type="transmembrane region" description="Helical" evidence="2">
    <location>
        <begin position="506"/>
        <end position="531"/>
    </location>
</feature>
<dbReference type="Proteomes" id="UP000242414">
    <property type="component" value="Unassembled WGS sequence"/>
</dbReference>
<feature type="transmembrane region" description="Helical" evidence="2">
    <location>
        <begin position="401"/>
        <end position="420"/>
    </location>
</feature>
<feature type="transmembrane region" description="Helical" evidence="2">
    <location>
        <begin position="432"/>
        <end position="458"/>
    </location>
</feature>